<organism evidence="3 4">
    <name type="scientific">Pseudorhizobium endolithicum</name>
    <dbReference type="NCBI Taxonomy" id="1191678"/>
    <lineage>
        <taxon>Bacteria</taxon>
        <taxon>Pseudomonadati</taxon>
        <taxon>Pseudomonadota</taxon>
        <taxon>Alphaproteobacteria</taxon>
        <taxon>Hyphomicrobiales</taxon>
        <taxon>Rhizobiaceae</taxon>
        <taxon>Rhizobium/Agrobacterium group</taxon>
        <taxon>Pseudorhizobium</taxon>
    </lineage>
</organism>
<feature type="domain" description="DUF2231" evidence="2">
    <location>
        <begin position="17"/>
        <end position="150"/>
    </location>
</feature>
<evidence type="ECO:0000313" key="4">
    <source>
        <dbReference type="Proteomes" id="UP000606921"/>
    </source>
</evidence>
<keyword evidence="4" id="KW-1185">Reference proteome</keyword>
<keyword evidence="1" id="KW-0472">Membrane</keyword>
<evidence type="ECO:0000256" key="1">
    <source>
        <dbReference type="SAM" id="Phobius"/>
    </source>
</evidence>
<feature type="transmembrane region" description="Helical" evidence="1">
    <location>
        <begin position="92"/>
        <end position="111"/>
    </location>
</feature>
<feature type="transmembrane region" description="Helical" evidence="1">
    <location>
        <begin position="117"/>
        <end position="137"/>
    </location>
</feature>
<keyword evidence="1" id="KW-1133">Transmembrane helix</keyword>
<proteinExistence type="predicted"/>
<dbReference type="InterPro" id="IPR016923">
    <property type="entry name" value="UCP029509"/>
</dbReference>
<reference evidence="3 4" key="1">
    <citation type="submission" date="2020-11" db="EMBL/GenBank/DDBJ databases">
        <authorList>
            <person name="Lassalle F."/>
        </authorList>
    </citation>
    <scope>NUCLEOTIDE SEQUENCE [LARGE SCALE GENOMIC DNA]</scope>
    <source>
        <strain evidence="3 4">JC140</strain>
    </source>
</reference>
<gene>
    <name evidence="3" type="ORF">REJC140_03401</name>
</gene>
<dbReference type="Proteomes" id="UP000606921">
    <property type="component" value="Unassembled WGS sequence"/>
</dbReference>
<dbReference type="PIRSF" id="PIRSF029509">
    <property type="entry name" value="UCP029509"/>
    <property type="match status" value="1"/>
</dbReference>
<keyword evidence="1" id="KW-0812">Transmembrane</keyword>
<dbReference type="InterPro" id="IPR019251">
    <property type="entry name" value="DUF2231_TM"/>
</dbReference>
<protein>
    <recommendedName>
        <fullName evidence="2">DUF2231 domain-containing protein</fullName>
    </recommendedName>
</protein>
<name>A0ABM8PKS3_9HYPH</name>
<dbReference type="EMBL" id="CABFWF030000011">
    <property type="protein sequence ID" value="CAD7035374.1"/>
    <property type="molecule type" value="Genomic_DNA"/>
</dbReference>
<dbReference type="RefSeq" id="WP_142592452.1">
    <property type="nucleotide sequence ID" value="NZ_CABFWF030000011.1"/>
</dbReference>
<feature type="transmembrane region" description="Helical" evidence="1">
    <location>
        <begin position="23"/>
        <end position="44"/>
    </location>
</feature>
<feature type="transmembrane region" description="Helical" evidence="1">
    <location>
        <begin position="50"/>
        <end position="71"/>
    </location>
</feature>
<comment type="caution">
    <text evidence="3">The sequence shown here is derived from an EMBL/GenBank/DDBJ whole genome shotgun (WGS) entry which is preliminary data.</text>
</comment>
<evidence type="ECO:0000313" key="3">
    <source>
        <dbReference type="EMBL" id="CAD7035374.1"/>
    </source>
</evidence>
<evidence type="ECO:0000259" key="2">
    <source>
        <dbReference type="Pfam" id="PF09990"/>
    </source>
</evidence>
<accession>A0ABM8PKS3</accession>
<dbReference type="Pfam" id="PF09990">
    <property type="entry name" value="DUF2231"/>
    <property type="match status" value="1"/>
</dbReference>
<sequence length="160" mass="17277">MSDPDLLGISTTARLNGHPVHPLLVPLPIGFFVATLLCDLAFWWSRDALWLTAGFWALLVAICTAALAAVAGFADFAGNRRVRAIKDAWRHMIGNVVAVLLAIGSLALRWSGDASAVLPWGLSASILIFLLIFYTGWKGGELSYRHRVGVLPDEADPGVR</sequence>